<proteinExistence type="predicted"/>
<gene>
    <name evidence="2" type="ORF">SAMN05444267_1009124</name>
</gene>
<evidence type="ECO:0000313" key="3">
    <source>
        <dbReference type="Proteomes" id="UP000184364"/>
    </source>
</evidence>
<dbReference type="Proteomes" id="UP000184364">
    <property type="component" value="Unassembled WGS sequence"/>
</dbReference>
<protein>
    <submittedName>
        <fullName evidence="2">Uncharacterized protein</fullName>
    </submittedName>
</protein>
<keyword evidence="1" id="KW-1133">Transmembrane helix</keyword>
<evidence type="ECO:0000313" key="2">
    <source>
        <dbReference type="EMBL" id="SHK93855.1"/>
    </source>
</evidence>
<keyword evidence="1" id="KW-0472">Membrane</keyword>
<feature type="transmembrane region" description="Helical" evidence="1">
    <location>
        <begin position="145"/>
        <end position="166"/>
    </location>
</feature>
<dbReference type="Pfam" id="PF20225">
    <property type="entry name" value="DUF6584"/>
    <property type="match status" value="1"/>
</dbReference>
<dbReference type="AlphaFoldDB" id="A0A1M6WK06"/>
<accession>A0A1M6WK06</accession>
<evidence type="ECO:0000256" key="1">
    <source>
        <dbReference type="SAM" id="Phobius"/>
    </source>
</evidence>
<reference evidence="3" key="1">
    <citation type="submission" date="2016-11" db="EMBL/GenBank/DDBJ databases">
        <authorList>
            <person name="Varghese N."/>
            <person name="Submissions S."/>
        </authorList>
    </citation>
    <scope>NUCLEOTIDE SEQUENCE [LARGE SCALE GENOMIC DNA]</scope>
    <source>
        <strain evidence="3">DSM 26899</strain>
    </source>
</reference>
<keyword evidence="1" id="KW-0812">Transmembrane</keyword>
<dbReference type="OrthoDB" id="1377220at2"/>
<dbReference type="InterPro" id="IPR046491">
    <property type="entry name" value="DUF6584"/>
</dbReference>
<sequence length="177" mass="20856">MESIFYRIEQDLKAGRKKKACDRLRNLINEFPDDISLREKLGQIYYDSGFKDEAGKFWIFFEPQNFEMKEAVEIYRNSLSNSGNAILKDIVFRGDRNQLPEYAQKKLKELESDSFKKTKHIPDFKPKQREKGNYKEPERSFLGKIGVYLLITAIILIPILGLVKLFEIINSIFFNKF</sequence>
<dbReference type="RefSeq" id="WP_073292384.1">
    <property type="nucleotide sequence ID" value="NZ_FRAV01000009.1"/>
</dbReference>
<keyword evidence="3" id="KW-1185">Reference proteome</keyword>
<dbReference type="EMBL" id="FRAV01000009">
    <property type="protein sequence ID" value="SHK93855.1"/>
    <property type="molecule type" value="Genomic_DNA"/>
</dbReference>
<name>A0A1M6WK06_9FLAO</name>
<organism evidence="2 3">
    <name type="scientific">Chryseobacterium polytrichastri</name>
    <dbReference type="NCBI Taxonomy" id="1302687"/>
    <lineage>
        <taxon>Bacteria</taxon>
        <taxon>Pseudomonadati</taxon>
        <taxon>Bacteroidota</taxon>
        <taxon>Flavobacteriia</taxon>
        <taxon>Flavobacteriales</taxon>
        <taxon>Weeksellaceae</taxon>
        <taxon>Chryseobacterium group</taxon>
        <taxon>Chryseobacterium</taxon>
    </lineage>
</organism>